<sequence length="236" mass="26848">MAHRRLHTLLHVILFGVCFGLVVLPAAARSQETAEPRAGLMWHHSGLPAVFPLQLRTPPGSDYYVRLFEPETDRAVLAAFMKGGSFFRVLVPPGRYDLRFAWGETWIDERELFGAGNRTRLFALDQPLRFAIRDFATKAGHLVDITFSDDAQEVQVAVTAQFICQGARIASFPRLQPPFEDGDPYRFRIPDDDQLRRFPSRYSQERLLDSGEEATFPTRYAPYLSAPEYELRGVPC</sequence>
<evidence type="ECO:0000313" key="2">
    <source>
        <dbReference type="Proteomes" id="UP001318682"/>
    </source>
</evidence>
<evidence type="ECO:0000313" key="1">
    <source>
        <dbReference type="EMBL" id="WVX47026.1"/>
    </source>
</evidence>
<organism evidence="1 2">
    <name type="scientific">Roseobacter fucihabitans</name>
    <dbReference type="NCBI Taxonomy" id="1537242"/>
    <lineage>
        <taxon>Bacteria</taxon>
        <taxon>Pseudomonadati</taxon>
        <taxon>Pseudomonadota</taxon>
        <taxon>Alphaproteobacteria</taxon>
        <taxon>Rhodobacterales</taxon>
        <taxon>Roseobacteraceae</taxon>
        <taxon>Roseobacter</taxon>
    </lineage>
</organism>
<proteinExistence type="predicted"/>
<protein>
    <recommendedName>
        <fullName evidence="3">DUF2846 domain-containing protein</fullName>
    </recommendedName>
</protein>
<evidence type="ECO:0008006" key="3">
    <source>
        <dbReference type="Google" id="ProtNLM"/>
    </source>
</evidence>
<dbReference type="RefSeq" id="WP_222869568.1">
    <property type="nucleotide sequence ID" value="NZ_CP143423.1"/>
</dbReference>
<name>A0ABZ2BLK3_9RHOB</name>
<dbReference type="EMBL" id="CP143423">
    <property type="protein sequence ID" value="WVX47026.1"/>
    <property type="molecule type" value="Genomic_DNA"/>
</dbReference>
<dbReference type="Proteomes" id="UP001318682">
    <property type="component" value="Chromosome"/>
</dbReference>
<reference evidence="2" key="1">
    <citation type="submission" date="2024-01" db="EMBL/GenBank/DDBJ databases">
        <title>Roseobacter fucihabitans sp. nov., isolated from the brown alga Fucus spiralis.</title>
        <authorList>
            <person name="Hahnke S."/>
            <person name="Berger M."/>
            <person name="Schlingloff A."/>
            <person name="Athale I."/>
            <person name="Neumann-Schaal M."/>
            <person name="Adenaya A."/>
            <person name="Poehlein A."/>
            <person name="Daniel R."/>
            <person name="Pertersen J."/>
            <person name="Brinkhoff T."/>
        </authorList>
    </citation>
    <scope>NUCLEOTIDE SEQUENCE [LARGE SCALE GENOMIC DNA]</scope>
    <source>
        <strain evidence="2">B14</strain>
    </source>
</reference>
<accession>A0ABZ2BLK3</accession>
<keyword evidence="2" id="KW-1185">Reference proteome</keyword>
<gene>
    <name evidence="1" type="ORF">ROLI_000840</name>
</gene>